<evidence type="ECO:0000313" key="1">
    <source>
        <dbReference type="EMBL" id="MET3868665.1"/>
    </source>
</evidence>
<organism evidence="1 2">
    <name type="scientific">Methylobacterium radiotolerans</name>
    <dbReference type="NCBI Taxonomy" id="31998"/>
    <lineage>
        <taxon>Bacteria</taxon>
        <taxon>Pseudomonadati</taxon>
        <taxon>Pseudomonadota</taxon>
        <taxon>Alphaproteobacteria</taxon>
        <taxon>Hyphomicrobiales</taxon>
        <taxon>Methylobacteriaceae</taxon>
        <taxon>Methylobacterium</taxon>
    </lineage>
</organism>
<evidence type="ECO:0000313" key="2">
    <source>
        <dbReference type="Proteomes" id="UP001549119"/>
    </source>
</evidence>
<proteinExistence type="predicted"/>
<sequence length="179" mass="19982">MSPPAKIAYYVIRERHGRKLGYWCPTPRMKALGFSLVPCGEDGPEARAQAALWTARWQEARAASRGEPAAISPSRSGYVYFLRCGDRIKIGFSKQPLSRAGDLATGMPDKPSMIAAFRGTKAEETRLHRRFDAYRRKGEWFTASPLIMKTIMRSVMIGRLDMPDVDVPNEQTGSESLTA</sequence>
<accession>A0ABV2NQQ2</accession>
<evidence type="ECO:0008006" key="3">
    <source>
        <dbReference type="Google" id="ProtNLM"/>
    </source>
</evidence>
<dbReference type="Proteomes" id="UP001549119">
    <property type="component" value="Unassembled WGS sequence"/>
</dbReference>
<dbReference type="Pfam" id="PF13455">
    <property type="entry name" value="MUG113"/>
    <property type="match status" value="1"/>
</dbReference>
<dbReference type="EMBL" id="JBEPNW010000002">
    <property type="protein sequence ID" value="MET3868665.1"/>
    <property type="molecule type" value="Genomic_DNA"/>
</dbReference>
<comment type="caution">
    <text evidence="1">The sequence shown here is derived from an EMBL/GenBank/DDBJ whole genome shotgun (WGS) entry which is preliminary data.</text>
</comment>
<dbReference type="RefSeq" id="WP_209650299.1">
    <property type="nucleotide sequence ID" value="NZ_JBEPNV010000001.1"/>
</dbReference>
<name>A0ABV2NQQ2_9HYPH</name>
<gene>
    <name evidence="1" type="ORF">ABIC20_005974</name>
</gene>
<keyword evidence="2" id="KW-1185">Reference proteome</keyword>
<protein>
    <recommendedName>
        <fullName evidence="3">GIY-YIG nuclease family protein</fullName>
    </recommendedName>
</protein>
<reference evidence="1 2" key="1">
    <citation type="submission" date="2024-06" db="EMBL/GenBank/DDBJ databases">
        <title>Genomics of switchgrass bacterial isolates.</title>
        <authorList>
            <person name="Shade A."/>
        </authorList>
    </citation>
    <scope>NUCLEOTIDE SEQUENCE [LARGE SCALE GENOMIC DNA]</scope>
    <source>
        <strain evidence="1 2">PvP084</strain>
    </source>
</reference>